<dbReference type="KEGG" id="emo:DM558_01270"/>
<dbReference type="InterPro" id="IPR013783">
    <property type="entry name" value="Ig-like_fold"/>
</dbReference>
<evidence type="ECO:0000313" key="12">
    <source>
        <dbReference type="Proteomes" id="UP000273143"/>
    </source>
</evidence>
<evidence type="ECO:0000259" key="10">
    <source>
        <dbReference type="Pfam" id="PF02753"/>
    </source>
</evidence>
<comment type="subcellular location">
    <subcellularLocation>
        <location evidence="1 8">Periplasm</location>
    </subcellularLocation>
</comment>
<dbReference type="GO" id="GO:0071555">
    <property type="term" value="P:cell wall organization"/>
    <property type="evidence" value="ECO:0007669"/>
    <property type="project" value="InterPro"/>
</dbReference>
<dbReference type="InterPro" id="IPR018046">
    <property type="entry name" value="Pili_assmbl_chaperone_CS"/>
</dbReference>
<feature type="domain" description="Pili assembly chaperone N-terminal" evidence="9">
    <location>
        <begin position="22"/>
        <end position="139"/>
    </location>
</feature>
<dbReference type="PROSITE" id="PS00635">
    <property type="entry name" value="PILI_CHAPERONE"/>
    <property type="match status" value="1"/>
</dbReference>
<dbReference type="EMBL" id="CP029822">
    <property type="protein sequence ID" value="AZS52133.1"/>
    <property type="molecule type" value="Genomic_DNA"/>
</dbReference>
<dbReference type="SUPFAM" id="SSF49354">
    <property type="entry name" value="PapD-like"/>
    <property type="match status" value="1"/>
</dbReference>
<dbReference type="InterPro" id="IPR036316">
    <property type="entry name" value="Pili_assmbl_chap_C_dom_sf"/>
</dbReference>
<dbReference type="InterPro" id="IPR008962">
    <property type="entry name" value="PapD-like_sf"/>
</dbReference>
<evidence type="ECO:0000313" key="11">
    <source>
        <dbReference type="EMBL" id="AZS52133.1"/>
    </source>
</evidence>
<evidence type="ECO:0000256" key="8">
    <source>
        <dbReference type="RuleBase" id="RU003918"/>
    </source>
</evidence>
<dbReference type="Pfam" id="PF02753">
    <property type="entry name" value="PapD_C"/>
    <property type="match status" value="1"/>
</dbReference>
<keyword evidence="6 8" id="KW-0143">Chaperone</keyword>
<evidence type="ECO:0000256" key="7">
    <source>
        <dbReference type="ARBA" id="ARBA00023319"/>
    </source>
</evidence>
<evidence type="ECO:0000256" key="3">
    <source>
        <dbReference type="ARBA" id="ARBA00022558"/>
    </source>
</evidence>
<dbReference type="SUPFAM" id="SSF49584">
    <property type="entry name" value="Periplasmic chaperone C-domain"/>
    <property type="match status" value="1"/>
</dbReference>
<reference evidence="12" key="1">
    <citation type="submission" date="2018-06" db="EMBL/GenBank/DDBJ databases">
        <title>Complete genome of Pseudomonas insecticola strain QZS01.</title>
        <authorList>
            <person name="Wang J."/>
            <person name="Su Q."/>
        </authorList>
    </citation>
    <scope>NUCLEOTIDE SEQUENCE [LARGE SCALE GENOMIC DNA]</scope>
    <source>
        <strain evidence="12">QZS01</strain>
    </source>
</reference>
<keyword evidence="7" id="KW-0393">Immunoglobulin domain</keyword>
<gene>
    <name evidence="11" type="ORF">DM558_01270</name>
</gene>
<keyword evidence="3" id="KW-1029">Fimbrium biogenesis</keyword>
<dbReference type="InterPro" id="IPR016147">
    <property type="entry name" value="Pili_assmbl_chaperone_N"/>
</dbReference>
<name>A0A451EQL1_9GAMM</name>
<sequence length="227" mass="25220">MLKKNIFPLLLIIMQIPVSLAGVQIGGSRLIYDGNAKQASISVNNPDKQPYLIQSWVNKSVESNTDDGVFISTPPLFRLDPNTQNSIRIIYNGQSLPKDRESVYWLNIKSIPSSDKEAQNVLLIAVKSKMKLFYRPTGLKENPADGYKQLKFSQSNGKLLVKNPTPYHVSFYSLKVNGKDIENPEMVAPFSTKVINKSVATGNNVNWQAINDFGGVTPTEQQIIPAP</sequence>
<evidence type="ECO:0000256" key="2">
    <source>
        <dbReference type="ARBA" id="ARBA00007399"/>
    </source>
</evidence>
<dbReference type="AlphaFoldDB" id="A0A451EQL1"/>
<dbReference type="PANTHER" id="PTHR30251:SF2">
    <property type="entry name" value="FIMBRIAL CHAPERONE YADV-RELATED"/>
    <property type="match status" value="1"/>
</dbReference>
<accession>A0A451EQL1</accession>
<dbReference type="PRINTS" id="PR00969">
    <property type="entry name" value="CHAPERONPILI"/>
</dbReference>
<evidence type="ECO:0000256" key="6">
    <source>
        <dbReference type="ARBA" id="ARBA00023186"/>
    </source>
</evidence>
<feature type="domain" description="Pili assembly chaperone C-terminal" evidence="10">
    <location>
        <begin position="161"/>
        <end position="217"/>
    </location>
</feature>
<dbReference type="Pfam" id="PF00345">
    <property type="entry name" value="PapD_N"/>
    <property type="match status" value="1"/>
</dbReference>
<protein>
    <submittedName>
        <fullName evidence="11">Molecular chaperone</fullName>
    </submittedName>
</protein>
<dbReference type="InterPro" id="IPR016148">
    <property type="entry name" value="Pili_assmbl_chaperone_C"/>
</dbReference>
<dbReference type="FunFam" id="2.60.40.10:FF:000458">
    <property type="entry name" value="Molecular chaperone FimC"/>
    <property type="match status" value="1"/>
</dbReference>
<evidence type="ECO:0000256" key="5">
    <source>
        <dbReference type="ARBA" id="ARBA00022764"/>
    </source>
</evidence>
<dbReference type="InterPro" id="IPR050643">
    <property type="entry name" value="Periplasmic_pilus_chap"/>
</dbReference>
<keyword evidence="4" id="KW-0732">Signal</keyword>
<keyword evidence="12" id="KW-1185">Reference proteome</keyword>
<evidence type="ECO:0000256" key="1">
    <source>
        <dbReference type="ARBA" id="ARBA00004418"/>
    </source>
</evidence>
<keyword evidence="5" id="KW-0574">Periplasm</keyword>
<dbReference type="Proteomes" id="UP000273143">
    <property type="component" value="Chromosome"/>
</dbReference>
<proteinExistence type="inferred from homology"/>
<organism evidence="11 12">
    <name type="scientific">Entomomonas moraniae</name>
    <dbReference type="NCBI Taxonomy" id="2213226"/>
    <lineage>
        <taxon>Bacteria</taxon>
        <taxon>Pseudomonadati</taxon>
        <taxon>Pseudomonadota</taxon>
        <taxon>Gammaproteobacteria</taxon>
        <taxon>Pseudomonadales</taxon>
        <taxon>Pseudomonadaceae</taxon>
        <taxon>Entomomonas</taxon>
    </lineage>
</organism>
<evidence type="ECO:0000256" key="4">
    <source>
        <dbReference type="ARBA" id="ARBA00022729"/>
    </source>
</evidence>
<dbReference type="GO" id="GO:0030288">
    <property type="term" value="C:outer membrane-bounded periplasmic space"/>
    <property type="evidence" value="ECO:0007669"/>
    <property type="project" value="InterPro"/>
</dbReference>
<dbReference type="InterPro" id="IPR001829">
    <property type="entry name" value="Pili_assmbl_chaperone_bac"/>
</dbReference>
<dbReference type="PANTHER" id="PTHR30251">
    <property type="entry name" value="PILUS ASSEMBLY CHAPERONE"/>
    <property type="match status" value="1"/>
</dbReference>
<comment type="similarity">
    <text evidence="2 8">Belongs to the periplasmic pilus chaperone family.</text>
</comment>
<evidence type="ECO:0000259" key="9">
    <source>
        <dbReference type="Pfam" id="PF00345"/>
    </source>
</evidence>
<dbReference type="Gene3D" id="2.60.40.10">
    <property type="entry name" value="Immunoglobulins"/>
    <property type="match status" value="2"/>
</dbReference>